<evidence type="ECO:0008006" key="3">
    <source>
        <dbReference type="Google" id="ProtNLM"/>
    </source>
</evidence>
<dbReference type="STRING" id="330734.ABA45_12845"/>
<accession>A0A0H4I636</accession>
<dbReference type="KEGG" id="mpq:ABA45_12845"/>
<evidence type="ECO:0000313" key="2">
    <source>
        <dbReference type="Proteomes" id="UP000036406"/>
    </source>
</evidence>
<dbReference type="PATRIC" id="fig|330734.3.peg.2690"/>
<dbReference type="AlphaFoldDB" id="A0A0H4I636"/>
<dbReference type="Proteomes" id="UP000036406">
    <property type="component" value="Chromosome"/>
</dbReference>
<protein>
    <recommendedName>
        <fullName evidence="3">PilZ domain-containing protein</fullName>
    </recommendedName>
</protein>
<evidence type="ECO:0000313" key="1">
    <source>
        <dbReference type="EMBL" id="AKO53188.1"/>
    </source>
</evidence>
<gene>
    <name evidence="1" type="ORF">ABA45_12845</name>
</gene>
<name>A0A0H4I636_9GAMM</name>
<keyword evidence="2" id="KW-1185">Reference proteome</keyword>
<sequence length="91" mass="9864">MVSCNQSTANLLAQGNRALAPGNPVPVKASFSVPMQPTQPVIIAAGNIVHFRRIAQDRFQVGIQFEEFEGGGCACVDQYVRSLLNERGKFT</sequence>
<organism evidence="1 2">
    <name type="scientific">Marinobacter psychrophilus</name>
    <dbReference type="NCBI Taxonomy" id="330734"/>
    <lineage>
        <taxon>Bacteria</taxon>
        <taxon>Pseudomonadati</taxon>
        <taxon>Pseudomonadota</taxon>
        <taxon>Gammaproteobacteria</taxon>
        <taxon>Pseudomonadales</taxon>
        <taxon>Marinobacteraceae</taxon>
        <taxon>Marinobacter</taxon>
    </lineage>
</organism>
<reference evidence="1 2" key="1">
    <citation type="submission" date="2015-05" db="EMBL/GenBank/DDBJ databases">
        <title>Complete genome of Marinobacter psychrophilus strain 20041T isolated from sea-ice of the Canadian Basin.</title>
        <authorList>
            <person name="Song L."/>
            <person name="Ren L."/>
            <person name="Yu Y."/>
            <person name="Wang X."/>
        </authorList>
    </citation>
    <scope>NUCLEOTIDE SEQUENCE [LARGE SCALE GENOMIC DNA]</scope>
    <source>
        <strain evidence="1 2">20041</strain>
    </source>
</reference>
<dbReference type="EMBL" id="CP011494">
    <property type="protein sequence ID" value="AKO53188.1"/>
    <property type="molecule type" value="Genomic_DNA"/>
</dbReference>
<proteinExistence type="predicted"/>